<evidence type="ECO:0000256" key="2">
    <source>
        <dbReference type="ARBA" id="ARBA00004861"/>
    </source>
</evidence>
<evidence type="ECO:0000256" key="7">
    <source>
        <dbReference type="HAMAP-Rule" id="MF_01200"/>
    </source>
</evidence>
<comment type="subunit">
    <text evidence="7">Homodimer.</text>
</comment>
<dbReference type="InterPro" id="IPR001754">
    <property type="entry name" value="OMPdeCOase_dom"/>
</dbReference>
<dbReference type="Proteomes" id="UP000031971">
    <property type="component" value="Unassembled WGS sequence"/>
</dbReference>
<accession>A0A0C2UDV4</accession>
<feature type="active site" description="For OMPdecase activity" evidence="8">
    <location>
        <position position="64"/>
    </location>
</feature>
<dbReference type="SUPFAM" id="SSF51366">
    <property type="entry name" value="Ribulose-phoshate binding barrel"/>
    <property type="match status" value="1"/>
</dbReference>
<organism evidence="12 13">
    <name type="scientific">Paramagnetospirillum magnetotacticum MS-1</name>
    <dbReference type="NCBI Taxonomy" id="272627"/>
    <lineage>
        <taxon>Bacteria</taxon>
        <taxon>Pseudomonadati</taxon>
        <taxon>Pseudomonadota</taxon>
        <taxon>Alphaproteobacteria</taxon>
        <taxon>Rhodospirillales</taxon>
        <taxon>Magnetospirillaceae</taxon>
        <taxon>Paramagnetospirillum</taxon>
    </lineage>
</organism>
<evidence type="ECO:0000313" key="13">
    <source>
        <dbReference type="Proteomes" id="UP000031971"/>
    </source>
</evidence>
<feature type="binding site" evidence="7 9">
    <location>
        <position position="193"/>
    </location>
    <ligand>
        <name>substrate</name>
    </ligand>
</feature>
<dbReference type="InterPro" id="IPR018089">
    <property type="entry name" value="OMPdecase_AS"/>
</dbReference>
<comment type="caution">
    <text evidence="12">The sequence shown here is derived from an EMBL/GenBank/DDBJ whole genome shotgun (WGS) entry which is preliminary data.</text>
</comment>
<feature type="binding site" evidence="7 9">
    <location>
        <position position="184"/>
    </location>
    <ligand>
        <name>substrate</name>
    </ligand>
</feature>
<dbReference type="RefSeq" id="WP_009870545.1">
    <property type="nucleotide sequence ID" value="NZ_JXSL01000022.1"/>
</dbReference>
<dbReference type="Pfam" id="PF00215">
    <property type="entry name" value="OMPdecase"/>
    <property type="match status" value="1"/>
</dbReference>
<evidence type="ECO:0000256" key="6">
    <source>
        <dbReference type="ARBA" id="ARBA00049157"/>
    </source>
</evidence>
<dbReference type="InterPro" id="IPR011060">
    <property type="entry name" value="RibuloseP-bd_barrel"/>
</dbReference>
<keyword evidence="3 7" id="KW-0210">Decarboxylase</keyword>
<feature type="domain" description="Orotidine 5'-phosphate decarboxylase" evidence="11">
    <location>
        <begin position="4"/>
        <end position="229"/>
    </location>
</feature>
<dbReference type="PANTHER" id="PTHR32119">
    <property type="entry name" value="OROTIDINE 5'-PHOSPHATE DECARBOXYLASE"/>
    <property type="match status" value="1"/>
</dbReference>
<dbReference type="STRING" id="272627.CCC_03839"/>
<protein>
    <recommendedName>
        <fullName evidence="7">Orotidine 5'-phosphate decarboxylase</fullName>
        <ecNumber evidence="7">4.1.1.23</ecNumber>
    </recommendedName>
    <alternativeName>
        <fullName evidence="7">OMP decarboxylase</fullName>
        <shortName evidence="7">OMPDCase</shortName>
        <shortName evidence="7">OMPdecase</shortName>
    </alternativeName>
</protein>
<dbReference type="HAMAP" id="MF_01200_B">
    <property type="entry name" value="OMPdecase_type1_B"/>
    <property type="match status" value="1"/>
</dbReference>
<dbReference type="CDD" id="cd04725">
    <property type="entry name" value="OMP_decarboxylase_like"/>
    <property type="match status" value="1"/>
</dbReference>
<evidence type="ECO:0000313" key="12">
    <source>
        <dbReference type="EMBL" id="KIL99667.1"/>
    </source>
</evidence>
<feature type="binding site" evidence="7 9">
    <location>
        <position position="214"/>
    </location>
    <ligand>
        <name>substrate</name>
    </ligand>
</feature>
<feature type="binding site" evidence="7">
    <location>
        <begin position="59"/>
        <end position="68"/>
    </location>
    <ligand>
        <name>substrate</name>
    </ligand>
</feature>
<dbReference type="EMBL" id="JXSL01000022">
    <property type="protein sequence ID" value="KIL99667.1"/>
    <property type="molecule type" value="Genomic_DNA"/>
</dbReference>
<evidence type="ECO:0000256" key="1">
    <source>
        <dbReference type="ARBA" id="ARBA00002356"/>
    </source>
</evidence>
<evidence type="ECO:0000256" key="9">
    <source>
        <dbReference type="PIRSR" id="PIRSR614732-2"/>
    </source>
</evidence>
<dbReference type="InterPro" id="IPR047596">
    <property type="entry name" value="OMPdecase_bac"/>
</dbReference>
<evidence type="ECO:0000256" key="10">
    <source>
        <dbReference type="RuleBase" id="RU000512"/>
    </source>
</evidence>
<evidence type="ECO:0000256" key="5">
    <source>
        <dbReference type="ARBA" id="ARBA00023239"/>
    </source>
</evidence>
<dbReference type="NCBIfam" id="TIGR01740">
    <property type="entry name" value="pyrF"/>
    <property type="match status" value="1"/>
</dbReference>
<dbReference type="UniPathway" id="UPA00070">
    <property type="reaction ID" value="UER00120"/>
</dbReference>
<feature type="active site" description="Proton donor" evidence="7">
    <location>
        <position position="61"/>
    </location>
</feature>
<dbReference type="EC" id="4.1.1.23" evidence="7"/>
<comment type="function">
    <text evidence="1 7">Catalyzes the decarboxylation of orotidine 5'-monophosphate (OMP) to uridine 5'-monophosphate (UMP).</text>
</comment>
<keyword evidence="5 7" id="KW-0456">Lyase</keyword>
<dbReference type="PANTHER" id="PTHR32119:SF2">
    <property type="entry name" value="OROTIDINE 5'-PHOSPHATE DECARBOXYLASE"/>
    <property type="match status" value="1"/>
</dbReference>
<feature type="active site" description="For OMPdecase activity" evidence="8">
    <location>
        <position position="59"/>
    </location>
</feature>
<keyword evidence="13" id="KW-1185">Reference proteome</keyword>
<reference evidence="12 13" key="1">
    <citation type="submission" date="2015-01" db="EMBL/GenBank/DDBJ databases">
        <title>Genome Sequence of Magnetospirillum magnetotacticum Strain MS-1.</title>
        <authorList>
            <person name="Marinov G.K."/>
            <person name="Smalley M.D."/>
            <person name="DeSalvo G."/>
        </authorList>
    </citation>
    <scope>NUCLEOTIDE SEQUENCE [LARGE SCALE GENOMIC DNA]</scope>
    <source>
        <strain evidence="12 13">MS-1</strain>
    </source>
</reference>
<dbReference type="SMART" id="SM00934">
    <property type="entry name" value="OMPdecase"/>
    <property type="match status" value="1"/>
</dbReference>
<evidence type="ECO:0000256" key="8">
    <source>
        <dbReference type="PIRSR" id="PIRSR614732-1"/>
    </source>
</evidence>
<dbReference type="GO" id="GO:0004590">
    <property type="term" value="F:orotidine-5'-phosphate decarboxylase activity"/>
    <property type="evidence" value="ECO:0007669"/>
    <property type="project" value="UniProtKB-UniRule"/>
</dbReference>
<name>A0A0C2UDV4_PARME</name>
<feature type="binding site" evidence="7 9">
    <location>
        <position position="10"/>
    </location>
    <ligand>
        <name>substrate</name>
    </ligand>
</feature>
<feature type="active site" description="For OMPdecase activity" evidence="8">
    <location>
        <position position="61"/>
    </location>
</feature>
<dbReference type="InterPro" id="IPR013785">
    <property type="entry name" value="Aldolase_TIM"/>
</dbReference>
<evidence type="ECO:0000259" key="11">
    <source>
        <dbReference type="SMART" id="SM00934"/>
    </source>
</evidence>
<dbReference type="PROSITE" id="PS00156">
    <property type="entry name" value="OMPDECASE"/>
    <property type="match status" value="1"/>
</dbReference>
<keyword evidence="4 7" id="KW-0665">Pyrimidine biosynthesis</keyword>
<dbReference type="GO" id="GO:0005829">
    <property type="term" value="C:cytosol"/>
    <property type="evidence" value="ECO:0007669"/>
    <property type="project" value="TreeGrafter"/>
</dbReference>
<dbReference type="GO" id="GO:0044205">
    <property type="term" value="P:'de novo' UMP biosynthetic process"/>
    <property type="evidence" value="ECO:0007669"/>
    <property type="project" value="UniProtKB-UniRule"/>
</dbReference>
<comment type="catalytic activity">
    <reaction evidence="6 7 10">
        <text>orotidine 5'-phosphate + H(+) = UMP + CO2</text>
        <dbReference type="Rhea" id="RHEA:11596"/>
        <dbReference type="ChEBI" id="CHEBI:15378"/>
        <dbReference type="ChEBI" id="CHEBI:16526"/>
        <dbReference type="ChEBI" id="CHEBI:57538"/>
        <dbReference type="ChEBI" id="CHEBI:57865"/>
        <dbReference type="EC" id="4.1.1.23"/>
    </reaction>
</comment>
<feature type="binding site" evidence="7 9">
    <location>
        <position position="123"/>
    </location>
    <ligand>
        <name>substrate</name>
    </ligand>
</feature>
<sequence length="235" mass="23922">MINPVYVAIDTTEAARAISLAERLKGQVGGFKLGLEYFTANGPAGMEAVSGLGMPLFVDLKLHDIPNTVAAAMKGVVRLGAAITTIHASGGAAMIRAAVDAANDEAAKLGIAPPAVVAVTVLTSLDQAGAEQVGFDRPVLDQVKRLAALAQDSGAAGIVCSPLEVEAVRALCGPDFKLVIPGIRPAWSEAGDQKRFLTPAEARAKGADVLVIGRPITGAADPAEAAARIKAELGL</sequence>
<dbReference type="OrthoDB" id="9806203at2"/>
<dbReference type="AlphaFoldDB" id="A0A0C2UDV4"/>
<comment type="similarity">
    <text evidence="7">Belongs to the OMP decarboxylase family. Type 1 subfamily.</text>
</comment>
<dbReference type="NCBIfam" id="NF001273">
    <property type="entry name" value="PRK00230.1"/>
    <property type="match status" value="1"/>
</dbReference>
<evidence type="ECO:0000256" key="3">
    <source>
        <dbReference type="ARBA" id="ARBA00022793"/>
    </source>
</evidence>
<comment type="pathway">
    <text evidence="2 7 10">Pyrimidine metabolism; UMP biosynthesis via de novo pathway; UMP from orotate: step 2/2.</text>
</comment>
<gene>
    <name evidence="7" type="primary">pyrF</name>
    <name evidence="12" type="ORF">CCC_03839</name>
</gene>
<dbReference type="GO" id="GO:0006207">
    <property type="term" value="P:'de novo' pyrimidine nucleobase biosynthetic process"/>
    <property type="evidence" value="ECO:0007669"/>
    <property type="project" value="InterPro"/>
</dbReference>
<proteinExistence type="inferred from homology"/>
<feature type="binding site" evidence="7 9">
    <location>
        <position position="32"/>
    </location>
    <ligand>
        <name>substrate</name>
    </ligand>
</feature>
<dbReference type="Gene3D" id="3.20.20.70">
    <property type="entry name" value="Aldolase class I"/>
    <property type="match status" value="1"/>
</dbReference>
<dbReference type="InterPro" id="IPR014732">
    <property type="entry name" value="OMPdecase"/>
</dbReference>
<evidence type="ECO:0000256" key="4">
    <source>
        <dbReference type="ARBA" id="ARBA00022975"/>
    </source>
</evidence>
<feature type="binding site" evidence="7 9">
    <location>
        <position position="213"/>
    </location>
    <ligand>
        <name>substrate</name>
    </ligand>
</feature>